<sequence>MNNDDKQVVKPNILEIAWDERYVLFKRSDGTEEEIGVLDTKTKVIKSLSYSSDNLQKMKSDFGIAQDIALKSVTGLWPDATKMR</sequence>
<name>A0ABX1ZM83_9BACL</name>
<reference evidence="1 2" key="1">
    <citation type="submission" date="2019-10" db="EMBL/GenBank/DDBJ databases">
        <title>Description of Paenibacillus pedi sp. nov.</title>
        <authorList>
            <person name="Carlier A."/>
            <person name="Qi S."/>
        </authorList>
    </citation>
    <scope>NUCLEOTIDE SEQUENCE [LARGE SCALE GENOMIC DNA]</scope>
    <source>
        <strain evidence="1 2">LMG 31457</strain>
    </source>
</reference>
<evidence type="ECO:0000313" key="2">
    <source>
        <dbReference type="Proteomes" id="UP000618579"/>
    </source>
</evidence>
<gene>
    <name evidence="1" type="ORF">GC097_14345</name>
</gene>
<organism evidence="1 2">
    <name type="scientific">Paenibacillus planticolens</name>
    <dbReference type="NCBI Taxonomy" id="2654976"/>
    <lineage>
        <taxon>Bacteria</taxon>
        <taxon>Bacillati</taxon>
        <taxon>Bacillota</taxon>
        <taxon>Bacilli</taxon>
        <taxon>Bacillales</taxon>
        <taxon>Paenibacillaceae</taxon>
        <taxon>Paenibacillus</taxon>
    </lineage>
</organism>
<protein>
    <submittedName>
        <fullName evidence="1">Uncharacterized protein</fullName>
    </submittedName>
</protein>
<proteinExistence type="predicted"/>
<keyword evidence="2" id="KW-1185">Reference proteome</keyword>
<dbReference type="Proteomes" id="UP000618579">
    <property type="component" value="Unassembled WGS sequence"/>
</dbReference>
<accession>A0ABX1ZM83</accession>
<dbReference type="EMBL" id="WHNZ01000029">
    <property type="protein sequence ID" value="NOV01194.1"/>
    <property type="molecule type" value="Genomic_DNA"/>
</dbReference>
<comment type="caution">
    <text evidence="1">The sequence shown here is derived from an EMBL/GenBank/DDBJ whole genome shotgun (WGS) entry which is preliminary data.</text>
</comment>
<evidence type="ECO:0000313" key="1">
    <source>
        <dbReference type="EMBL" id="NOV01194.1"/>
    </source>
</evidence>